<accession>A0A9D1XF07</accession>
<feature type="domain" description="ACT" evidence="16">
    <location>
        <begin position="376"/>
        <end position="439"/>
    </location>
</feature>
<reference evidence="17" key="1">
    <citation type="journal article" date="2021" name="PeerJ">
        <title>Extensive microbial diversity within the chicken gut microbiome revealed by metagenomics and culture.</title>
        <authorList>
            <person name="Gilroy R."/>
            <person name="Ravi A."/>
            <person name="Getino M."/>
            <person name="Pursley I."/>
            <person name="Horton D.L."/>
            <person name="Alikhan N.F."/>
            <person name="Baker D."/>
            <person name="Gharbi K."/>
            <person name="Hall N."/>
            <person name="Watson M."/>
            <person name="Adriaenssens E.M."/>
            <person name="Foster-Nyarko E."/>
            <person name="Jarju S."/>
            <person name="Secka A."/>
            <person name="Antonio M."/>
            <person name="Oren A."/>
            <person name="Chaudhuri R.R."/>
            <person name="La Ragione R."/>
            <person name="Hildebrand F."/>
            <person name="Pallen M.J."/>
        </authorList>
    </citation>
    <scope>NUCLEOTIDE SEQUENCE</scope>
    <source>
        <strain evidence="17">CHK183-1962</strain>
    </source>
</reference>
<evidence type="ECO:0000256" key="7">
    <source>
        <dbReference type="ARBA" id="ARBA00022741"/>
    </source>
</evidence>
<organism evidence="17 18">
    <name type="scientific">Candidatus Fusicatenibacter merdavium</name>
    <dbReference type="NCBI Taxonomy" id="2838600"/>
    <lineage>
        <taxon>Bacteria</taxon>
        <taxon>Bacillati</taxon>
        <taxon>Bacillota</taxon>
        <taxon>Clostridia</taxon>
        <taxon>Lachnospirales</taxon>
        <taxon>Lachnospiraceae</taxon>
        <taxon>Fusicatenibacter</taxon>
    </lineage>
</organism>
<comment type="caution">
    <text evidence="17">The sequence shown here is derived from an EMBL/GenBank/DDBJ whole genome shotgun (WGS) entry which is preliminary data.</text>
</comment>
<dbReference type="PROSITE" id="PS51671">
    <property type="entry name" value="ACT"/>
    <property type="match status" value="1"/>
</dbReference>
<protein>
    <recommendedName>
        <fullName evidence="14">Aspartokinase</fullName>
        <ecNumber evidence="14">2.7.2.4</ecNumber>
    </recommendedName>
</protein>
<dbReference type="PANTHER" id="PTHR21499">
    <property type="entry name" value="ASPARTATE KINASE"/>
    <property type="match status" value="1"/>
</dbReference>
<dbReference type="InterPro" id="IPR005260">
    <property type="entry name" value="Asp_kin_monofn"/>
</dbReference>
<dbReference type="GO" id="GO:0009090">
    <property type="term" value="P:homoserine biosynthetic process"/>
    <property type="evidence" value="ECO:0007669"/>
    <property type="project" value="TreeGrafter"/>
</dbReference>
<name>A0A9D1XF07_9FIRM</name>
<evidence type="ECO:0000313" key="17">
    <source>
        <dbReference type="EMBL" id="HIX78049.1"/>
    </source>
</evidence>
<dbReference type="EC" id="2.7.2.4" evidence="14"/>
<dbReference type="GO" id="GO:0004072">
    <property type="term" value="F:aspartate kinase activity"/>
    <property type="evidence" value="ECO:0007669"/>
    <property type="project" value="UniProtKB-EC"/>
</dbReference>
<sequence>MKKVVKFGGSSLASAGQFRKVGDIIHADDARRYVVPSAPGKRFSADTKVTDMLYDCYRTAVAGKDFSQKLKNIKDRYQEIIDGLSLTLSLESEFDRIEEQFRAGAGEDYAASRGEYLNGIVMAAYLGYAYIDAAEVIFFDDNGNFLAEKTDRVLSERLEKEEHAVIPGFYGSKPDGSVKTFSRGGSDITGSIVAKAVHADVYENWTDVSGFLVTDPRIVENPEVISTITYRELRELSYMGATVLHEDSIFPLRKEGIPIHVLNTNAPQDPGTLIVESTCSKPRFTITGIAGKKGFAAITIEKSMMNSEVGFGRKVLQVFEENEISFEHMPSGIDTMTVFVHQQEFEEKEQRVIAGLHRAVQPDSIDLESDLALVAIVGRGMRRTRGTAGRIFSALAHAHVNVKMIDQGSSELNIIVGVENRDFEATIKAIYDIFVNAQL</sequence>
<dbReference type="Pfam" id="PF00696">
    <property type="entry name" value="AA_kinase"/>
    <property type="match status" value="1"/>
</dbReference>
<comment type="similarity">
    <text evidence="5 14">Belongs to the aspartokinase family.</text>
</comment>
<dbReference type="GO" id="GO:0005829">
    <property type="term" value="C:cytosol"/>
    <property type="evidence" value="ECO:0007669"/>
    <property type="project" value="TreeGrafter"/>
</dbReference>
<evidence type="ECO:0000256" key="3">
    <source>
        <dbReference type="ARBA" id="ARBA00004986"/>
    </source>
</evidence>
<dbReference type="SUPFAM" id="SSF55021">
    <property type="entry name" value="ACT-like"/>
    <property type="match status" value="2"/>
</dbReference>
<comment type="catalytic activity">
    <reaction evidence="12 14">
        <text>L-aspartate + ATP = 4-phospho-L-aspartate + ADP</text>
        <dbReference type="Rhea" id="RHEA:23776"/>
        <dbReference type="ChEBI" id="CHEBI:29991"/>
        <dbReference type="ChEBI" id="CHEBI:30616"/>
        <dbReference type="ChEBI" id="CHEBI:57535"/>
        <dbReference type="ChEBI" id="CHEBI:456216"/>
        <dbReference type="EC" id="2.7.2.4"/>
    </reaction>
</comment>
<evidence type="ECO:0000256" key="8">
    <source>
        <dbReference type="ARBA" id="ARBA00022777"/>
    </source>
</evidence>
<evidence type="ECO:0000256" key="10">
    <source>
        <dbReference type="ARBA" id="ARBA00022915"/>
    </source>
</evidence>
<evidence type="ECO:0000259" key="16">
    <source>
        <dbReference type="PROSITE" id="PS51671"/>
    </source>
</evidence>
<dbReference type="NCBIfam" id="TIGR00657">
    <property type="entry name" value="asp_kinases"/>
    <property type="match status" value="1"/>
</dbReference>
<keyword evidence="15" id="KW-0028">Amino-acid biosynthesis</keyword>
<dbReference type="Gene3D" id="3.30.2130.10">
    <property type="entry name" value="VC0802-like"/>
    <property type="match status" value="1"/>
</dbReference>
<dbReference type="Gene3D" id="3.40.1160.10">
    <property type="entry name" value="Acetylglutamate kinase-like"/>
    <property type="match status" value="1"/>
</dbReference>
<dbReference type="EMBL" id="DXEK01000175">
    <property type="protein sequence ID" value="HIX78049.1"/>
    <property type="molecule type" value="Genomic_DNA"/>
</dbReference>
<comment type="pathway">
    <text evidence="3 15">Amino-acid biosynthesis; L-methionine biosynthesis via de novo pathway; L-homoserine from L-aspartate: step 1/3.</text>
</comment>
<comment type="pathway">
    <text evidence="4 15">Amino-acid biosynthesis; L-threonine biosynthesis; L-threonine from L-aspartate: step 1/5.</text>
</comment>
<evidence type="ECO:0000256" key="6">
    <source>
        <dbReference type="ARBA" id="ARBA00022679"/>
    </source>
</evidence>
<dbReference type="NCBIfam" id="NF006540">
    <property type="entry name" value="PRK09034.1"/>
    <property type="match status" value="1"/>
</dbReference>
<comment type="function">
    <text evidence="1">Catalyzes the phosphorylation of the beta-carboxyl group of aspartic acid with ATP to yield 4-phospho-L-aspartate, which is involved in the branched biosynthetic pathway leading to the biosynthesis of amino acids threonine, isoleucine and methionine.</text>
</comment>
<evidence type="ECO:0000256" key="4">
    <source>
        <dbReference type="ARBA" id="ARBA00005139"/>
    </source>
</evidence>
<keyword evidence="9 13" id="KW-0067">ATP-binding</keyword>
<evidence type="ECO:0000256" key="11">
    <source>
        <dbReference type="ARBA" id="ARBA00023154"/>
    </source>
</evidence>
<dbReference type="GO" id="GO:0019877">
    <property type="term" value="P:diaminopimelate biosynthetic process"/>
    <property type="evidence" value="ECO:0007669"/>
    <property type="project" value="UniProtKB-KW"/>
</dbReference>
<dbReference type="PIRSF" id="PIRSF000726">
    <property type="entry name" value="Asp_kin"/>
    <property type="match status" value="1"/>
</dbReference>
<feature type="binding site" evidence="13">
    <location>
        <begin position="206"/>
        <end position="207"/>
    </location>
    <ligand>
        <name>ATP</name>
        <dbReference type="ChEBI" id="CHEBI:30616"/>
    </ligand>
</feature>
<keyword evidence="11" id="KW-0457">Lysine biosynthesis</keyword>
<evidence type="ECO:0000256" key="15">
    <source>
        <dbReference type="RuleBase" id="RU004249"/>
    </source>
</evidence>
<comment type="pathway">
    <text evidence="2 15">Amino-acid biosynthesis; L-lysine biosynthesis via DAP pathway; (S)-tetrahydrodipicolinate from L-aspartate: step 1/4.</text>
</comment>
<dbReference type="InterPro" id="IPR001341">
    <property type="entry name" value="Asp_kinase"/>
</dbReference>
<evidence type="ECO:0000256" key="9">
    <source>
        <dbReference type="ARBA" id="ARBA00022840"/>
    </source>
</evidence>
<dbReference type="InterPro" id="IPR002912">
    <property type="entry name" value="ACT_dom"/>
</dbReference>
<dbReference type="PANTHER" id="PTHR21499:SF67">
    <property type="entry name" value="ASPARTOKINASE 3"/>
    <property type="match status" value="1"/>
</dbReference>
<dbReference type="SUPFAM" id="SSF53633">
    <property type="entry name" value="Carbamate kinase-like"/>
    <property type="match status" value="1"/>
</dbReference>
<dbReference type="CDD" id="cd04916">
    <property type="entry name" value="ACT_AKiii-YclM-BS_2"/>
    <property type="match status" value="1"/>
</dbReference>
<evidence type="ECO:0000256" key="13">
    <source>
        <dbReference type="PIRSR" id="PIRSR000726-1"/>
    </source>
</evidence>
<keyword evidence="7 13" id="KW-0547">Nucleotide-binding</keyword>
<evidence type="ECO:0000256" key="2">
    <source>
        <dbReference type="ARBA" id="ARBA00004766"/>
    </source>
</evidence>
<keyword evidence="10" id="KW-0220">Diaminopimelate biosynthesis</keyword>
<evidence type="ECO:0000256" key="14">
    <source>
        <dbReference type="RuleBase" id="RU003448"/>
    </source>
</evidence>
<evidence type="ECO:0000256" key="1">
    <source>
        <dbReference type="ARBA" id="ARBA00003121"/>
    </source>
</evidence>
<dbReference type="Proteomes" id="UP000886890">
    <property type="component" value="Unassembled WGS sequence"/>
</dbReference>
<gene>
    <name evidence="17" type="ORF">H9734_10725</name>
</gene>
<feature type="binding site" evidence="13">
    <location>
        <begin position="6"/>
        <end position="9"/>
    </location>
    <ligand>
        <name>ATP</name>
        <dbReference type="ChEBI" id="CHEBI:30616"/>
    </ligand>
</feature>
<dbReference type="InterPro" id="IPR036393">
    <property type="entry name" value="AceGlu_kinase-like_sf"/>
</dbReference>
<dbReference type="InterPro" id="IPR001048">
    <property type="entry name" value="Asp/Glu/Uridylate_kinase"/>
</dbReference>
<dbReference type="PROSITE" id="PS00324">
    <property type="entry name" value="ASPARTOKINASE"/>
    <property type="match status" value="1"/>
</dbReference>
<dbReference type="FunFam" id="3.30.2130.10:FF:000001">
    <property type="entry name" value="Bifunctional aspartokinase/homoserine dehydrogenase"/>
    <property type="match status" value="1"/>
</dbReference>
<dbReference type="AlphaFoldDB" id="A0A9D1XF07"/>
<dbReference type="GO" id="GO:0009089">
    <property type="term" value="P:lysine biosynthetic process via diaminopimelate"/>
    <property type="evidence" value="ECO:0007669"/>
    <property type="project" value="InterPro"/>
</dbReference>
<dbReference type="InterPro" id="IPR045865">
    <property type="entry name" value="ACT-like_dom_sf"/>
</dbReference>
<evidence type="ECO:0000256" key="12">
    <source>
        <dbReference type="ARBA" id="ARBA00047872"/>
    </source>
</evidence>
<evidence type="ECO:0000313" key="18">
    <source>
        <dbReference type="Proteomes" id="UP000886890"/>
    </source>
</evidence>
<dbReference type="InterPro" id="IPR018042">
    <property type="entry name" value="Aspartate_kinase_CS"/>
</dbReference>
<reference evidence="17" key="2">
    <citation type="submission" date="2021-04" db="EMBL/GenBank/DDBJ databases">
        <authorList>
            <person name="Gilroy R."/>
        </authorList>
    </citation>
    <scope>NUCLEOTIDE SEQUENCE</scope>
    <source>
        <strain evidence="17">CHK183-1962</strain>
    </source>
</reference>
<evidence type="ECO:0000256" key="5">
    <source>
        <dbReference type="ARBA" id="ARBA00010122"/>
    </source>
</evidence>
<feature type="binding site" evidence="13">
    <location>
        <position position="115"/>
    </location>
    <ligand>
        <name>substrate</name>
    </ligand>
</feature>
<feature type="binding site" evidence="13">
    <location>
        <position position="50"/>
    </location>
    <ligand>
        <name>substrate</name>
    </ligand>
</feature>
<feature type="binding site" evidence="13">
    <location>
        <position position="217"/>
    </location>
    <ligand>
        <name>ATP</name>
        <dbReference type="ChEBI" id="CHEBI:30616"/>
    </ligand>
</feature>
<dbReference type="CDD" id="cd04911">
    <property type="entry name" value="ACT_AKiii-YclM-BS_1"/>
    <property type="match status" value="1"/>
</dbReference>
<dbReference type="Pfam" id="PF22468">
    <property type="entry name" value="ACT_9"/>
    <property type="match status" value="1"/>
</dbReference>
<dbReference type="InterPro" id="IPR054352">
    <property type="entry name" value="ACT_Aspartokinase"/>
</dbReference>
<keyword evidence="6 14" id="KW-0808">Transferase</keyword>
<dbReference type="GO" id="GO:0005524">
    <property type="term" value="F:ATP binding"/>
    <property type="evidence" value="ECO:0007669"/>
    <property type="project" value="UniProtKB-KW"/>
</dbReference>
<keyword evidence="8 14" id="KW-0418">Kinase</keyword>
<proteinExistence type="inferred from homology"/>